<name>A0ABQ2DGV4_9DEIO</name>
<organism evidence="4 5">
    <name type="scientific">Deinococcus roseus</name>
    <dbReference type="NCBI Taxonomy" id="392414"/>
    <lineage>
        <taxon>Bacteria</taxon>
        <taxon>Thermotogati</taxon>
        <taxon>Deinococcota</taxon>
        <taxon>Deinococci</taxon>
        <taxon>Deinococcales</taxon>
        <taxon>Deinococcaceae</taxon>
        <taxon>Deinococcus</taxon>
    </lineage>
</organism>
<comment type="caution">
    <text evidence="4">The sequence shown here is derived from an EMBL/GenBank/DDBJ whole genome shotgun (WGS) entry which is preliminary data.</text>
</comment>
<dbReference type="Pfam" id="PF12833">
    <property type="entry name" value="HTH_18"/>
    <property type="match status" value="1"/>
</dbReference>
<evidence type="ECO:0000313" key="5">
    <source>
        <dbReference type="Proteomes" id="UP000632222"/>
    </source>
</evidence>
<dbReference type="SMART" id="SM00342">
    <property type="entry name" value="HTH_ARAC"/>
    <property type="match status" value="1"/>
</dbReference>
<evidence type="ECO:0000313" key="4">
    <source>
        <dbReference type="EMBL" id="GGJ57553.1"/>
    </source>
</evidence>
<accession>A0ABQ2DGV4</accession>
<dbReference type="PANTHER" id="PTHR43436">
    <property type="entry name" value="ARAC-FAMILY TRANSCRIPTIONAL REGULATOR"/>
    <property type="match status" value="1"/>
</dbReference>
<keyword evidence="1" id="KW-0805">Transcription regulation</keyword>
<gene>
    <name evidence="4" type="ORF">GCM10008938_49530</name>
</gene>
<keyword evidence="2" id="KW-0804">Transcription</keyword>
<evidence type="ECO:0000256" key="1">
    <source>
        <dbReference type="ARBA" id="ARBA00023015"/>
    </source>
</evidence>
<reference evidence="5" key="1">
    <citation type="journal article" date="2019" name="Int. J. Syst. Evol. Microbiol.">
        <title>The Global Catalogue of Microorganisms (GCM) 10K type strain sequencing project: providing services to taxonomists for standard genome sequencing and annotation.</title>
        <authorList>
            <consortium name="The Broad Institute Genomics Platform"/>
            <consortium name="The Broad Institute Genome Sequencing Center for Infectious Disease"/>
            <person name="Wu L."/>
            <person name="Ma J."/>
        </authorList>
    </citation>
    <scope>NUCLEOTIDE SEQUENCE [LARGE SCALE GENOMIC DNA]</scope>
    <source>
        <strain evidence="5">JCM 14370</strain>
    </source>
</reference>
<dbReference type="InterPro" id="IPR009594">
    <property type="entry name" value="Tscrpt_reg_HTH_AraC_N"/>
</dbReference>
<evidence type="ECO:0000259" key="3">
    <source>
        <dbReference type="PROSITE" id="PS01124"/>
    </source>
</evidence>
<dbReference type="PANTHER" id="PTHR43436:SF1">
    <property type="entry name" value="TRANSCRIPTIONAL REGULATORY PROTEIN"/>
    <property type="match status" value="1"/>
</dbReference>
<dbReference type="Pfam" id="PF06719">
    <property type="entry name" value="AraC_N"/>
    <property type="match status" value="1"/>
</dbReference>
<dbReference type="SUPFAM" id="SSF46689">
    <property type="entry name" value="Homeodomain-like"/>
    <property type="match status" value="2"/>
</dbReference>
<dbReference type="RefSeq" id="WP_189008754.1">
    <property type="nucleotide sequence ID" value="NZ_BMOD01000039.1"/>
</dbReference>
<proteinExistence type="predicted"/>
<dbReference type="InterPro" id="IPR018060">
    <property type="entry name" value="HTH_AraC"/>
</dbReference>
<sequence>MDITPSQTSSEFQATLATLAEQVARRTGRAEDVPTAWPALSLHRRARPTPAEPCLYAPSVTLVIGGQKRVSLGEESFLLTPGHFLLTSANLPVTPQILEASSQHPFLALMLELDLSALTTLLLNTDLPPVGRSESSRAMALGEATLDLLDIFRRFVRLIDMPRDLPILAPLIQQEILYRVLMSPQGEGLRQMAAVGSHSHRIARAIRWLGTHFNLPLKIEELAEQVGLSASAFHRIFKEVTAMSPLQYQKTLRLSEAQRLMLTQKMDAARAGFEVGYVSASQFSREYRRHFGSSPTSHVATLRQTD</sequence>
<dbReference type="EMBL" id="BMOD01000039">
    <property type="protein sequence ID" value="GGJ57553.1"/>
    <property type="molecule type" value="Genomic_DNA"/>
</dbReference>
<dbReference type="InterPro" id="IPR009057">
    <property type="entry name" value="Homeodomain-like_sf"/>
</dbReference>
<keyword evidence="5" id="KW-1185">Reference proteome</keyword>
<dbReference type="Gene3D" id="1.10.10.60">
    <property type="entry name" value="Homeodomain-like"/>
    <property type="match status" value="2"/>
</dbReference>
<feature type="domain" description="HTH araC/xylS-type" evidence="3">
    <location>
        <begin position="203"/>
        <end position="301"/>
    </location>
</feature>
<protein>
    <submittedName>
        <fullName evidence="4">AraC family transcriptional regulator</fullName>
    </submittedName>
</protein>
<dbReference type="PROSITE" id="PS01124">
    <property type="entry name" value="HTH_ARAC_FAMILY_2"/>
    <property type="match status" value="1"/>
</dbReference>
<dbReference type="Proteomes" id="UP000632222">
    <property type="component" value="Unassembled WGS sequence"/>
</dbReference>
<evidence type="ECO:0000256" key="2">
    <source>
        <dbReference type="ARBA" id="ARBA00023163"/>
    </source>
</evidence>